<evidence type="ECO:0000256" key="1">
    <source>
        <dbReference type="ARBA" id="ARBA00022729"/>
    </source>
</evidence>
<dbReference type="RefSeq" id="WP_377210685.1">
    <property type="nucleotide sequence ID" value="NZ_JBHTJV010000002.1"/>
</dbReference>
<dbReference type="InterPro" id="IPR007055">
    <property type="entry name" value="BON_dom"/>
</dbReference>
<feature type="domain" description="BON" evidence="2">
    <location>
        <begin position="78"/>
        <end position="146"/>
    </location>
</feature>
<evidence type="ECO:0000313" key="4">
    <source>
        <dbReference type="Proteomes" id="UP001597101"/>
    </source>
</evidence>
<proteinExistence type="predicted"/>
<keyword evidence="1" id="KW-0732">Signal</keyword>
<name>A0ABW3FCZ0_9HYPH</name>
<keyword evidence="4" id="KW-1185">Reference proteome</keyword>
<accession>A0ABW3FCZ0</accession>
<dbReference type="Gene3D" id="3.30.1340.30">
    <property type="match status" value="3"/>
</dbReference>
<evidence type="ECO:0000259" key="2">
    <source>
        <dbReference type="PROSITE" id="PS50914"/>
    </source>
</evidence>
<sequence>MIRDSDLKRLVLDELQWDPKVDHAHIGVTVADGSVTLLGHVSSYATRFAALDAVKRVRGVKAIGDEIEVNIPTEHRHDDSDIAEHIAHVLEWNVSIPDGSVIATVQNGFVTLSGEVDHQHQREHIEKQVEHVGSVTGIANRIRLKPKATAENVKEMIENALQRNAELEAKNVSITVSGDTVTLDGKVKAYYEREIAERAAWTAPGVKNVIDHLAVG</sequence>
<dbReference type="Proteomes" id="UP001597101">
    <property type="component" value="Unassembled WGS sequence"/>
</dbReference>
<dbReference type="PANTHER" id="PTHR34606">
    <property type="entry name" value="BON DOMAIN-CONTAINING PROTEIN"/>
    <property type="match status" value="1"/>
</dbReference>
<evidence type="ECO:0000313" key="3">
    <source>
        <dbReference type="EMBL" id="MFD0914825.1"/>
    </source>
</evidence>
<dbReference type="SMART" id="SM00749">
    <property type="entry name" value="BON"/>
    <property type="match status" value="3"/>
</dbReference>
<reference evidence="4" key="1">
    <citation type="journal article" date="2019" name="Int. J. Syst. Evol. Microbiol.">
        <title>The Global Catalogue of Microorganisms (GCM) 10K type strain sequencing project: providing services to taxonomists for standard genome sequencing and annotation.</title>
        <authorList>
            <consortium name="The Broad Institute Genomics Platform"/>
            <consortium name="The Broad Institute Genome Sequencing Center for Infectious Disease"/>
            <person name="Wu L."/>
            <person name="Ma J."/>
        </authorList>
    </citation>
    <scope>NUCLEOTIDE SEQUENCE [LARGE SCALE GENOMIC DNA]</scope>
    <source>
        <strain evidence="4">CCUG 60023</strain>
    </source>
</reference>
<comment type="caution">
    <text evidence="3">The sequence shown here is derived from an EMBL/GenBank/DDBJ whole genome shotgun (WGS) entry which is preliminary data.</text>
</comment>
<feature type="domain" description="BON" evidence="2">
    <location>
        <begin position="3"/>
        <end position="71"/>
    </location>
</feature>
<organism evidence="3 4">
    <name type="scientific">Pseudahrensia aquimaris</name>
    <dbReference type="NCBI Taxonomy" id="744461"/>
    <lineage>
        <taxon>Bacteria</taxon>
        <taxon>Pseudomonadati</taxon>
        <taxon>Pseudomonadota</taxon>
        <taxon>Alphaproteobacteria</taxon>
        <taxon>Hyphomicrobiales</taxon>
        <taxon>Ahrensiaceae</taxon>
        <taxon>Pseudahrensia</taxon>
    </lineage>
</organism>
<feature type="domain" description="BON" evidence="2">
    <location>
        <begin position="149"/>
        <end position="216"/>
    </location>
</feature>
<dbReference type="Pfam" id="PF04972">
    <property type="entry name" value="BON"/>
    <property type="match status" value="3"/>
</dbReference>
<gene>
    <name evidence="3" type="ORF">ACFQ14_00225</name>
</gene>
<dbReference type="InterPro" id="IPR014004">
    <property type="entry name" value="Transpt-assoc_nodulatn_dom_bac"/>
</dbReference>
<dbReference type="PANTHER" id="PTHR34606:SF4">
    <property type="entry name" value="OUTER MEMBRANE LIPOPROTEIN DOLP"/>
    <property type="match status" value="1"/>
</dbReference>
<dbReference type="EMBL" id="JBHTJV010000002">
    <property type="protein sequence ID" value="MFD0914825.1"/>
    <property type="molecule type" value="Genomic_DNA"/>
</dbReference>
<protein>
    <submittedName>
        <fullName evidence="3">BON domain-containing protein</fullName>
    </submittedName>
</protein>
<dbReference type="PROSITE" id="PS50914">
    <property type="entry name" value="BON"/>
    <property type="match status" value="3"/>
</dbReference>
<dbReference type="InterPro" id="IPR051686">
    <property type="entry name" value="Lipoprotein_DolP"/>
</dbReference>